<keyword evidence="1" id="KW-0805">Transcription regulation</keyword>
<keyword evidence="4" id="KW-0539">Nucleus</keyword>
<evidence type="ECO:0000259" key="7">
    <source>
        <dbReference type="PROSITE" id="PS51294"/>
    </source>
</evidence>
<sequence length="337" mass="40043">MLPSLLLRQVRLCRSNLGSSVSFCHWHQQQLVRSYSATANTNDDTSNTPSPNLANTVFSKRYGTRTKQTRSRQQWTKEEDELLEQLYKEHAPRYTHIATLLPHRAVATIYNRCQALFQRTTTRHGRWTEEELEALRHLTAKATDWHTIQQQLPYPRTLFSIKQTWYHTLNPQWTRGRWTKEDTSKLEQLVEQFGTDDWCLISEHMRTRSPRQCLEKYRYQIEPGHKGQYTPEESAAIKAAVDKYGSRDFKVIKKAINSQRTSRQISQHYRYALDPNFDRSPWTTQEKLEVYRLVQTLGKDMVKVKEAMKSRRQIRDMWNQYNNVKAWSDKKRRSTTS</sequence>
<keyword evidence="2" id="KW-0238">DNA-binding</keyword>
<evidence type="ECO:0000256" key="4">
    <source>
        <dbReference type="ARBA" id="ARBA00023242"/>
    </source>
</evidence>
<dbReference type="PROSITE" id="PS51293">
    <property type="entry name" value="SANT"/>
    <property type="match status" value="1"/>
</dbReference>
<proteinExistence type="predicted"/>
<dbReference type="GO" id="GO:0042795">
    <property type="term" value="P:snRNA transcription by RNA polymerase II"/>
    <property type="evidence" value="ECO:0007669"/>
    <property type="project" value="TreeGrafter"/>
</dbReference>
<dbReference type="GO" id="GO:0042796">
    <property type="term" value="P:snRNA transcription by RNA polymerase III"/>
    <property type="evidence" value="ECO:0007669"/>
    <property type="project" value="TreeGrafter"/>
</dbReference>
<feature type="domain" description="Myb-like" evidence="5">
    <location>
        <begin position="119"/>
        <end position="169"/>
    </location>
</feature>
<reference evidence="8" key="1">
    <citation type="submission" date="2016-04" db="EMBL/GenBank/DDBJ databases">
        <authorList>
            <person name="Evans L.H."/>
            <person name="Alamgir A."/>
            <person name="Owens N."/>
            <person name="Weber N.D."/>
            <person name="Virtaneva K."/>
            <person name="Barbian K."/>
            <person name="Babar A."/>
            <person name="Rosenke K."/>
        </authorList>
    </citation>
    <scope>NUCLEOTIDE SEQUENCE [LARGE SCALE GENOMIC DNA]</scope>
    <source>
        <strain evidence="8">CBS 101.48</strain>
    </source>
</reference>
<accession>A0A168P6C6</accession>
<dbReference type="AlphaFoldDB" id="A0A168P6C6"/>
<dbReference type="SMART" id="SM00717">
    <property type="entry name" value="SANT"/>
    <property type="match status" value="5"/>
</dbReference>
<dbReference type="OMA" id="WLFIASQ"/>
<organism evidence="8">
    <name type="scientific">Absidia glauca</name>
    <name type="common">Pin mould</name>
    <dbReference type="NCBI Taxonomy" id="4829"/>
    <lineage>
        <taxon>Eukaryota</taxon>
        <taxon>Fungi</taxon>
        <taxon>Fungi incertae sedis</taxon>
        <taxon>Mucoromycota</taxon>
        <taxon>Mucoromycotina</taxon>
        <taxon>Mucoromycetes</taxon>
        <taxon>Mucorales</taxon>
        <taxon>Cunninghamellaceae</taxon>
        <taxon>Absidia</taxon>
    </lineage>
</organism>
<feature type="domain" description="HTH myb-type" evidence="7">
    <location>
        <begin position="67"/>
        <end position="121"/>
    </location>
</feature>
<gene>
    <name evidence="8" type="primary">ABSGL_07579.1 scaffold 8890</name>
</gene>
<dbReference type="PANTHER" id="PTHR46621:SF1">
    <property type="entry name" value="SNRNA-ACTIVATING PROTEIN COMPLEX SUBUNIT 4"/>
    <property type="match status" value="1"/>
</dbReference>
<dbReference type="GO" id="GO:0001006">
    <property type="term" value="F:RNA polymerase III type 3 promoter sequence-specific DNA binding"/>
    <property type="evidence" value="ECO:0007669"/>
    <property type="project" value="TreeGrafter"/>
</dbReference>
<name>A0A168P6C6_ABSGL</name>
<dbReference type="GO" id="GO:0019185">
    <property type="term" value="C:snRNA-activating protein complex"/>
    <property type="evidence" value="ECO:0007669"/>
    <property type="project" value="TreeGrafter"/>
</dbReference>
<protein>
    <recommendedName>
        <fullName evidence="10">Myb-like domain-containing protein</fullName>
    </recommendedName>
</protein>
<dbReference type="Proteomes" id="UP000078561">
    <property type="component" value="Unassembled WGS sequence"/>
</dbReference>
<feature type="domain" description="Myb-like" evidence="5">
    <location>
        <begin position="170"/>
        <end position="221"/>
    </location>
</feature>
<evidence type="ECO:0000313" key="8">
    <source>
        <dbReference type="EMBL" id="SAM01830.1"/>
    </source>
</evidence>
<dbReference type="PROSITE" id="PS51294">
    <property type="entry name" value="HTH_MYB"/>
    <property type="match status" value="2"/>
</dbReference>
<dbReference type="OrthoDB" id="2143914at2759"/>
<dbReference type="InParanoid" id="A0A168P6C6"/>
<dbReference type="InterPro" id="IPR009057">
    <property type="entry name" value="Homeodomain-like_sf"/>
</dbReference>
<dbReference type="PANTHER" id="PTHR46621">
    <property type="entry name" value="SNRNA-ACTIVATING PROTEIN COMPLEX SUBUNIT 4"/>
    <property type="match status" value="1"/>
</dbReference>
<feature type="domain" description="HTH myb-type" evidence="7">
    <location>
        <begin position="170"/>
        <end position="225"/>
    </location>
</feature>
<dbReference type="InterPro" id="IPR001005">
    <property type="entry name" value="SANT/Myb"/>
</dbReference>
<evidence type="ECO:0000256" key="3">
    <source>
        <dbReference type="ARBA" id="ARBA00023163"/>
    </source>
</evidence>
<evidence type="ECO:0000259" key="6">
    <source>
        <dbReference type="PROSITE" id="PS51293"/>
    </source>
</evidence>
<evidence type="ECO:0000313" key="9">
    <source>
        <dbReference type="Proteomes" id="UP000078561"/>
    </source>
</evidence>
<feature type="domain" description="Myb-like" evidence="5">
    <location>
        <begin position="67"/>
        <end position="117"/>
    </location>
</feature>
<dbReference type="Pfam" id="PF00249">
    <property type="entry name" value="Myb_DNA-binding"/>
    <property type="match status" value="2"/>
</dbReference>
<dbReference type="Pfam" id="PF13921">
    <property type="entry name" value="Myb_DNA-bind_6"/>
    <property type="match status" value="1"/>
</dbReference>
<evidence type="ECO:0000259" key="5">
    <source>
        <dbReference type="PROSITE" id="PS50090"/>
    </source>
</evidence>
<dbReference type="Gene3D" id="1.10.10.60">
    <property type="entry name" value="Homeodomain-like"/>
    <property type="match status" value="4"/>
</dbReference>
<keyword evidence="3" id="KW-0804">Transcription</keyword>
<dbReference type="EMBL" id="LT553587">
    <property type="protein sequence ID" value="SAM01830.1"/>
    <property type="molecule type" value="Genomic_DNA"/>
</dbReference>
<evidence type="ECO:0000256" key="2">
    <source>
        <dbReference type="ARBA" id="ARBA00023125"/>
    </source>
</evidence>
<dbReference type="InterPro" id="IPR017930">
    <property type="entry name" value="Myb_dom"/>
</dbReference>
<evidence type="ECO:0008006" key="10">
    <source>
        <dbReference type="Google" id="ProtNLM"/>
    </source>
</evidence>
<dbReference type="CDD" id="cd00167">
    <property type="entry name" value="SANT"/>
    <property type="match status" value="3"/>
</dbReference>
<dbReference type="InterPro" id="IPR017884">
    <property type="entry name" value="SANT_dom"/>
</dbReference>
<dbReference type="PROSITE" id="PS50090">
    <property type="entry name" value="MYB_LIKE"/>
    <property type="match status" value="3"/>
</dbReference>
<dbReference type="STRING" id="4829.A0A168P6C6"/>
<dbReference type="SUPFAM" id="SSF46689">
    <property type="entry name" value="Homeodomain-like"/>
    <property type="match status" value="4"/>
</dbReference>
<keyword evidence="9" id="KW-1185">Reference proteome</keyword>
<evidence type="ECO:0000256" key="1">
    <source>
        <dbReference type="ARBA" id="ARBA00023015"/>
    </source>
</evidence>
<dbReference type="GO" id="GO:0000978">
    <property type="term" value="F:RNA polymerase II cis-regulatory region sequence-specific DNA binding"/>
    <property type="evidence" value="ECO:0007669"/>
    <property type="project" value="TreeGrafter"/>
</dbReference>
<feature type="domain" description="SANT" evidence="6">
    <location>
        <begin position="177"/>
        <end position="224"/>
    </location>
</feature>
<dbReference type="InterPro" id="IPR051575">
    <property type="entry name" value="Myb-like_DNA-bd"/>
</dbReference>